<keyword evidence="4" id="KW-1185">Reference proteome</keyword>
<dbReference type="AlphaFoldDB" id="A0A401IJD3"/>
<protein>
    <submittedName>
        <fullName evidence="3">Protein phosphatase</fullName>
    </submittedName>
</protein>
<dbReference type="SMART" id="SM00332">
    <property type="entry name" value="PP2Cc"/>
    <property type="match status" value="1"/>
</dbReference>
<dbReference type="Pfam" id="PF13672">
    <property type="entry name" value="PP2C_2"/>
    <property type="match status" value="1"/>
</dbReference>
<gene>
    <name evidence="3" type="ORF">AsFPU1_2782</name>
</gene>
<dbReference type="InterPro" id="IPR036457">
    <property type="entry name" value="PPM-type-like_dom_sf"/>
</dbReference>
<comment type="caution">
    <text evidence="3">The sequence shown here is derived from an EMBL/GenBank/DDBJ whole genome shotgun (WGS) entry which is preliminary data.</text>
</comment>
<evidence type="ECO:0000256" key="1">
    <source>
        <dbReference type="SAM" id="Phobius"/>
    </source>
</evidence>
<dbReference type="PROSITE" id="PS51746">
    <property type="entry name" value="PPM_2"/>
    <property type="match status" value="1"/>
</dbReference>
<evidence type="ECO:0000313" key="3">
    <source>
        <dbReference type="EMBL" id="GBF81369.1"/>
    </source>
</evidence>
<feature type="transmembrane region" description="Helical" evidence="1">
    <location>
        <begin position="585"/>
        <end position="603"/>
    </location>
</feature>
<dbReference type="Gene3D" id="3.60.40.10">
    <property type="entry name" value="PPM-type phosphatase domain"/>
    <property type="match status" value="1"/>
</dbReference>
<organism evidence="3 4">
    <name type="scientific">Aphanothece sacrum FPU1</name>
    <dbReference type="NCBI Taxonomy" id="1920663"/>
    <lineage>
        <taxon>Bacteria</taxon>
        <taxon>Bacillati</taxon>
        <taxon>Cyanobacteriota</taxon>
        <taxon>Cyanophyceae</taxon>
        <taxon>Oscillatoriophycideae</taxon>
        <taxon>Chroococcales</taxon>
        <taxon>Aphanothecaceae</taxon>
        <taxon>Aphanothece</taxon>
    </lineage>
</organism>
<keyword evidence="1" id="KW-1133">Transmembrane helix</keyword>
<dbReference type="Proteomes" id="UP000287247">
    <property type="component" value="Unassembled WGS sequence"/>
</dbReference>
<dbReference type="OrthoDB" id="495860at2"/>
<dbReference type="CDD" id="cd00143">
    <property type="entry name" value="PP2Cc"/>
    <property type="match status" value="1"/>
</dbReference>
<dbReference type="SMART" id="SM00331">
    <property type="entry name" value="PP2C_SIG"/>
    <property type="match status" value="1"/>
</dbReference>
<evidence type="ECO:0000259" key="2">
    <source>
        <dbReference type="PROSITE" id="PS51746"/>
    </source>
</evidence>
<evidence type="ECO:0000313" key="4">
    <source>
        <dbReference type="Proteomes" id="UP000287247"/>
    </source>
</evidence>
<dbReference type="InterPro" id="IPR001932">
    <property type="entry name" value="PPM-type_phosphatase-like_dom"/>
</dbReference>
<reference evidence="4" key="1">
    <citation type="submission" date="2017-05" db="EMBL/GenBank/DDBJ databases">
        <title>Physiological properties and genetic analysis related to exopolysaccharide production of fresh-water unicellular cyanobacterium Aphanothece sacrum, Suizenji Nori, that has been cultured as a food source in Japan.</title>
        <authorList>
            <person name="Kanesaki Y."/>
            <person name="Yoshikawa S."/>
            <person name="Ohki K."/>
        </authorList>
    </citation>
    <scope>NUCLEOTIDE SEQUENCE [LARGE SCALE GENOMIC DNA]</scope>
    <source>
        <strain evidence="4">FPU1</strain>
    </source>
</reference>
<keyword evidence="1" id="KW-0472">Membrane</keyword>
<dbReference type="SUPFAM" id="SSF81606">
    <property type="entry name" value="PP2C-like"/>
    <property type="match status" value="1"/>
</dbReference>
<dbReference type="RefSeq" id="WP_124975213.1">
    <property type="nucleotide sequence ID" value="NZ_BDQK01000013.1"/>
</dbReference>
<accession>A0A401IJD3</accession>
<name>A0A401IJD3_APHSA</name>
<feature type="domain" description="PPM-type phosphatase" evidence="2">
    <location>
        <begin position="263"/>
        <end position="523"/>
    </location>
</feature>
<dbReference type="EMBL" id="BDQK01000013">
    <property type="protein sequence ID" value="GBF81369.1"/>
    <property type="molecule type" value="Genomic_DNA"/>
</dbReference>
<sequence length="636" mass="71816">MQDPMATIQCSNSECQASNSPENQFCDQCGTPVLKRYLWALGDWVNSYEVGQLIGDRYLFKQDKIFLDTKPGLTPQLFDEVPHHLRTYLKLFTHRLHLPQVYSYFPSPDEDKTDINVCLLEYGTIPINESGELLYPNFLPQLSEVWAEATPLRQLNWLWQIAQLWQPLEGHEMVSSLLDPSLLRVNGATLQLLELHKDEHHYHSVKELGKLWLSWVDTASPLIQEFLRHLCEYLQKGKIRHPEYLLTYLEAAIVQCGQWYEQRYQIITATDAGPTRDHNEDTCYPPSGELRETDKTALPFVIVCDGVGGQDGGEIASGLAIDSLAEEIPQRCSSTQNWQFQEWCQVLGDVVCLVNDRISQRNDDEQRQDRQRMGTTLVMVLAHGHEIYLANVGDSRIYCITPTSCHQVTIDDDLASREVRLGYLFYRDAIQYPNAGALVQALGMGNGSSLHPNVQQLIVDEDCVFLLCSDGLSDYDRVDEYWQSTIVPLLKGETDIGTVAKQLIDIGNKKNGHDNVTVGLIYSQVQCLINSETTPLSMTDIETALNGFNLSPERINDISQDTLSDLLPTTPINLAETANFPRKKLLIFLLSGIALAGITYLVWQFRHSPQENNPPPSSSMIPGFLFSSTYGKCRLG</sequence>
<keyword evidence="1" id="KW-0812">Transmembrane</keyword>
<proteinExistence type="predicted"/>